<keyword evidence="2" id="KW-1185">Reference proteome</keyword>
<gene>
    <name evidence="1" type="ORF">DF3PA_10166</name>
</gene>
<sequence>MAEKNPGLPAALSTEREISDFLAQVAQVAAAPAGATRGRLIFALDATASRQPTWDRAAALQGEMFLAAASLGGLEIQPCFYRGFGEFKAGPWFRESDALLRLMSTVTCRAGHTQIAKVLQHTINVTRQHRVAALVFVGDCCEEDVDGLCALAGELGLLGTRAFVFHEGSNAVAASAMREIARLANGVYCRFDSGSADALRDLLRAVAAYAAGGLPALQAMQSQSEHVKLIARQLLGH</sequence>
<reference evidence="1" key="1">
    <citation type="submission" date="2018-11" db="EMBL/GenBank/DDBJ databases">
        <authorList>
            <person name="Onetto C."/>
        </authorList>
    </citation>
    <scope>NUCLEOTIDE SEQUENCE [LARGE SCALE GENOMIC DNA]</scope>
</reference>
<proteinExistence type="predicted"/>
<evidence type="ECO:0000313" key="1">
    <source>
        <dbReference type="EMBL" id="VUX45041.1"/>
    </source>
</evidence>
<evidence type="ECO:0000313" key="2">
    <source>
        <dbReference type="Proteomes" id="UP000326641"/>
    </source>
</evidence>
<name>A0A564W9A0_9PROT</name>
<dbReference type="Proteomes" id="UP000326641">
    <property type="component" value="Unassembled WGS sequence"/>
</dbReference>
<protein>
    <recommendedName>
        <fullName evidence="3">VWA domain-containing protein</fullName>
    </recommendedName>
</protein>
<organism evidence="1 2">
    <name type="scientific">Candidatus Defluviicoccus seviourii</name>
    <dbReference type="NCBI Taxonomy" id="2565273"/>
    <lineage>
        <taxon>Bacteria</taxon>
        <taxon>Pseudomonadati</taxon>
        <taxon>Pseudomonadota</taxon>
        <taxon>Alphaproteobacteria</taxon>
        <taxon>Rhodospirillales</taxon>
        <taxon>Rhodospirillaceae</taxon>
        <taxon>Defluviicoccus</taxon>
    </lineage>
</organism>
<dbReference type="SUPFAM" id="SSF53300">
    <property type="entry name" value="vWA-like"/>
    <property type="match status" value="1"/>
</dbReference>
<dbReference type="InterPro" id="IPR036465">
    <property type="entry name" value="vWFA_dom_sf"/>
</dbReference>
<dbReference type="AlphaFoldDB" id="A0A564W9A0"/>
<evidence type="ECO:0008006" key="3">
    <source>
        <dbReference type="Google" id="ProtNLM"/>
    </source>
</evidence>
<dbReference type="EMBL" id="UXAT02000001">
    <property type="protein sequence ID" value="VUX45041.1"/>
    <property type="molecule type" value="Genomic_DNA"/>
</dbReference>
<comment type="caution">
    <text evidence="1">The sequence shown here is derived from an EMBL/GenBank/DDBJ whole genome shotgun (WGS) entry which is preliminary data.</text>
</comment>
<accession>A0A564W9A0</accession>